<evidence type="ECO:0000256" key="1">
    <source>
        <dbReference type="ARBA" id="ARBA00004141"/>
    </source>
</evidence>
<comment type="caution">
    <text evidence="6">The sequence shown here is derived from an EMBL/GenBank/DDBJ whole genome shotgun (WGS) entry which is preliminary data.</text>
</comment>
<dbReference type="GO" id="GO:0005886">
    <property type="term" value="C:plasma membrane"/>
    <property type="evidence" value="ECO:0007669"/>
    <property type="project" value="TreeGrafter"/>
</dbReference>
<dbReference type="OMA" id="WIFIGVD"/>
<sequence length="318" mass="35238">MEGGSPLTCTEVTAQCPVEASIYGYYPNRPINAALVIVFAILMLVQGWQTFKYKTYTYSFAMTVGCLGEAIGYVGRIILHDNPFSATGFQMQITTLIMAPAFFSAAIYLTLKHLCLALGPNLSLLKPRFYTWIFIGVDLLSLTLQGIGGGLAATAKQNKAQQDAGTNVMIAGIVWQVFTLTVFGFLVAHFFWRLRSERRHGANPTAKQLWGSRKFKLFLGSTTVAFLFIFIRCVYRIAEMVGGWRNEIMQDEVSFVVLESFLCLIAALLMTAFHAGDCFPQMRSDFVATKFADSLPLSSVDTSYTAVHKQPLIPGEDH</sequence>
<keyword evidence="4 5" id="KW-0472">Membrane</keyword>
<feature type="transmembrane region" description="Helical" evidence="5">
    <location>
        <begin position="31"/>
        <end position="48"/>
    </location>
</feature>
<evidence type="ECO:0000313" key="7">
    <source>
        <dbReference type="Proteomes" id="UP000024533"/>
    </source>
</evidence>
<evidence type="ECO:0000256" key="3">
    <source>
        <dbReference type="ARBA" id="ARBA00022989"/>
    </source>
</evidence>
<dbReference type="Pfam" id="PF04479">
    <property type="entry name" value="RTA1"/>
    <property type="match status" value="1"/>
</dbReference>
<evidence type="ECO:0008006" key="8">
    <source>
        <dbReference type="Google" id="ProtNLM"/>
    </source>
</evidence>
<protein>
    <recommendedName>
        <fullName evidence="8">Sphingoid long-chain base transporter RSB1</fullName>
    </recommendedName>
</protein>
<feature type="transmembrane region" description="Helical" evidence="5">
    <location>
        <begin position="60"/>
        <end position="79"/>
    </location>
</feature>
<evidence type="ECO:0000256" key="5">
    <source>
        <dbReference type="SAM" id="Phobius"/>
    </source>
</evidence>
<dbReference type="STRING" id="1215338.A0A059IWQ0"/>
<evidence type="ECO:0000256" key="2">
    <source>
        <dbReference type="ARBA" id="ARBA00022692"/>
    </source>
</evidence>
<keyword evidence="2 5" id="KW-0812">Transmembrane</keyword>
<feature type="transmembrane region" description="Helical" evidence="5">
    <location>
        <begin position="132"/>
        <end position="153"/>
    </location>
</feature>
<dbReference type="HOGENOM" id="CLU_033465_6_1_1"/>
<keyword evidence="7" id="KW-1185">Reference proteome</keyword>
<dbReference type="PANTHER" id="PTHR31465:SF8">
    <property type="entry name" value="DOMAIN PROTEIN, PUTATIVE (AFU_ORTHOLOGUE AFUA_6G14140)-RELATED"/>
    <property type="match status" value="1"/>
</dbReference>
<organism evidence="6 7">
    <name type="scientific">Trichophyton interdigitale (strain MR816)</name>
    <dbReference type="NCBI Taxonomy" id="1215338"/>
    <lineage>
        <taxon>Eukaryota</taxon>
        <taxon>Fungi</taxon>
        <taxon>Dikarya</taxon>
        <taxon>Ascomycota</taxon>
        <taxon>Pezizomycotina</taxon>
        <taxon>Eurotiomycetes</taxon>
        <taxon>Eurotiomycetidae</taxon>
        <taxon>Onygenales</taxon>
        <taxon>Arthrodermataceae</taxon>
        <taxon>Trichophyton</taxon>
    </lineage>
</organism>
<keyword evidence="3 5" id="KW-1133">Transmembrane helix</keyword>
<feature type="transmembrane region" description="Helical" evidence="5">
    <location>
        <begin position="253"/>
        <end position="273"/>
    </location>
</feature>
<name>A0A059IWQ0_TRIIM</name>
<feature type="transmembrane region" description="Helical" evidence="5">
    <location>
        <begin position="215"/>
        <end position="238"/>
    </location>
</feature>
<gene>
    <name evidence="6" type="ORF">H109_07973</name>
</gene>
<dbReference type="AlphaFoldDB" id="A0A059IWQ0"/>
<dbReference type="GO" id="GO:0000324">
    <property type="term" value="C:fungal-type vacuole"/>
    <property type="evidence" value="ECO:0007669"/>
    <property type="project" value="TreeGrafter"/>
</dbReference>
<accession>A0A059IWQ0</accession>
<proteinExistence type="predicted"/>
<dbReference type="InterPro" id="IPR007568">
    <property type="entry name" value="RTA1"/>
</dbReference>
<dbReference type="OrthoDB" id="1844152at2759"/>
<dbReference type="EMBL" id="AOKY01000945">
    <property type="protein sequence ID" value="KDB20056.1"/>
    <property type="molecule type" value="Genomic_DNA"/>
</dbReference>
<feature type="transmembrane region" description="Helical" evidence="5">
    <location>
        <begin position="91"/>
        <end position="111"/>
    </location>
</feature>
<comment type="subcellular location">
    <subcellularLocation>
        <location evidence="1">Membrane</location>
        <topology evidence="1">Multi-pass membrane protein</topology>
    </subcellularLocation>
</comment>
<feature type="transmembrane region" description="Helical" evidence="5">
    <location>
        <begin position="173"/>
        <end position="194"/>
    </location>
</feature>
<reference evidence="6 7" key="1">
    <citation type="submission" date="2014-02" db="EMBL/GenBank/DDBJ databases">
        <title>The Genome Sequence of Trichophyton interdigitale MR816.</title>
        <authorList>
            <consortium name="The Broad Institute Genomics Platform"/>
            <person name="Cuomo C.A."/>
            <person name="White T.C."/>
            <person name="Graser Y."/>
            <person name="Martinez-Rossi N."/>
            <person name="Heitman J."/>
            <person name="Young S.K."/>
            <person name="Zeng Q."/>
            <person name="Gargeya S."/>
            <person name="Abouelleil A."/>
            <person name="Alvarado L."/>
            <person name="Chapman S.B."/>
            <person name="Gainer-Dewar J."/>
            <person name="Goldberg J."/>
            <person name="Griggs A."/>
            <person name="Gujja S."/>
            <person name="Hansen M."/>
            <person name="Howarth C."/>
            <person name="Imamovic A."/>
            <person name="Larimer J."/>
            <person name="Martinez D."/>
            <person name="Murphy C."/>
            <person name="Pearson M.D."/>
            <person name="Persinoti G."/>
            <person name="Poon T."/>
            <person name="Priest M."/>
            <person name="Roberts A.D."/>
            <person name="Saif S."/>
            <person name="Shea T.D."/>
            <person name="Sykes S.N."/>
            <person name="Wortman J."/>
            <person name="Nusbaum C."/>
            <person name="Birren B."/>
        </authorList>
    </citation>
    <scope>NUCLEOTIDE SEQUENCE [LARGE SCALE GENOMIC DNA]</scope>
    <source>
        <strain evidence="6 7">MR816</strain>
    </source>
</reference>
<evidence type="ECO:0000313" key="6">
    <source>
        <dbReference type="EMBL" id="KDB20056.1"/>
    </source>
</evidence>
<evidence type="ECO:0000256" key="4">
    <source>
        <dbReference type="ARBA" id="ARBA00023136"/>
    </source>
</evidence>
<dbReference type="Proteomes" id="UP000024533">
    <property type="component" value="Unassembled WGS sequence"/>
</dbReference>
<dbReference type="PANTHER" id="PTHR31465">
    <property type="entry name" value="PROTEIN RTA1-RELATED"/>
    <property type="match status" value="1"/>
</dbReference>